<evidence type="ECO:0000256" key="15">
    <source>
        <dbReference type="ARBA" id="ARBA00038036"/>
    </source>
</evidence>
<dbReference type="GO" id="GO:0015937">
    <property type="term" value="P:coenzyme A biosynthetic process"/>
    <property type="evidence" value="ECO:0007669"/>
    <property type="project" value="UniProtKB-UniPathway"/>
</dbReference>
<proteinExistence type="inferred from homology"/>
<dbReference type="GO" id="GO:0004594">
    <property type="term" value="F:pantothenate kinase activity"/>
    <property type="evidence" value="ECO:0007669"/>
    <property type="project" value="UniProtKB-EC"/>
</dbReference>
<comment type="cofactor">
    <cofactor evidence="2">
        <name>K(+)</name>
        <dbReference type="ChEBI" id="CHEBI:29103"/>
    </cofactor>
</comment>
<evidence type="ECO:0000313" key="17">
    <source>
        <dbReference type="EMBL" id="EKE83754.1"/>
    </source>
</evidence>
<keyword evidence="12" id="KW-0067">ATP-binding</keyword>
<sequence>MIDSGNSRSKVALADHQGILVSDIMSSEQLAAGDVLSWCQSHDYAIPSYVLASHVSQPQTRTAISRWAQPLTIHWASTHAQQAGVTNAYQQWQTLGCDRWLTLLAAQQRSQGRFPSLIVDTGTALTIDWLDSHGQHLGGWIIPGFELMRDAVLARAPGVFIDSDSSRGRATAPASNTSDGLLNGCQAAQSGVVRQALAVTAELPAWQHFRVLLCGGNHQELLAVMPDNTDVVPDLVIHGLQVYAEDLRLR</sequence>
<evidence type="ECO:0000256" key="5">
    <source>
        <dbReference type="ARBA" id="ARBA00005225"/>
    </source>
</evidence>
<evidence type="ECO:0000256" key="4">
    <source>
        <dbReference type="ARBA" id="ARBA00004496"/>
    </source>
</evidence>
<evidence type="ECO:0000256" key="3">
    <source>
        <dbReference type="ARBA" id="ARBA00001972"/>
    </source>
</evidence>
<dbReference type="NCBIfam" id="TIGR00671">
    <property type="entry name" value="baf"/>
    <property type="match status" value="1"/>
</dbReference>
<dbReference type="InterPro" id="IPR043129">
    <property type="entry name" value="ATPase_NBD"/>
</dbReference>
<dbReference type="PATRIC" id="fig|740709.3.peg.1602"/>
<keyword evidence="8" id="KW-0963">Cytoplasm</keyword>
<gene>
    <name evidence="17" type="ORF">A10D4_07895</name>
</gene>
<organism evidence="17 18">
    <name type="scientific">Idiomarina xiamenensis 10-D-4</name>
    <dbReference type="NCBI Taxonomy" id="740709"/>
    <lineage>
        <taxon>Bacteria</taxon>
        <taxon>Pseudomonadati</taxon>
        <taxon>Pseudomonadota</taxon>
        <taxon>Gammaproteobacteria</taxon>
        <taxon>Alteromonadales</taxon>
        <taxon>Idiomarinaceae</taxon>
        <taxon>Idiomarina</taxon>
    </lineage>
</organism>
<dbReference type="Pfam" id="PF03309">
    <property type="entry name" value="Pan_kinase"/>
    <property type="match status" value="1"/>
</dbReference>
<dbReference type="eggNOG" id="COG1521">
    <property type="taxonomic scope" value="Bacteria"/>
</dbReference>
<comment type="catalytic activity">
    <reaction evidence="1">
        <text>(R)-pantothenate + ATP = (R)-4'-phosphopantothenate + ADP + H(+)</text>
        <dbReference type="Rhea" id="RHEA:16373"/>
        <dbReference type="ChEBI" id="CHEBI:10986"/>
        <dbReference type="ChEBI" id="CHEBI:15378"/>
        <dbReference type="ChEBI" id="CHEBI:29032"/>
        <dbReference type="ChEBI" id="CHEBI:30616"/>
        <dbReference type="ChEBI" id="CHEBI:456216"/>
        <dbReference type="EC" id="2.7.1.33"/>
    </reaction>
</comment>
<keyword evidence="18" id="KW-1185">Reference proteome</keyword>
<keyword evidence="10" id="KW-0547">Nucleotide-binding</keyword>
<dbReference type="STRING" id="740709.A10D4_07895"/>
<evidence type="ECO:0000256" key="16">
    <source>
        <dbReference type="ARBA" id="ARBA00040883"/>
    </source>
</evidence>
<dbReference type="Proteomes" id="UP000014115">
    <property type="component" value="Unassembled WGS sequence"/>
</dbReference>
<comment type="pathway">
    <text evidence="5">Cofactor biosynthesis; coenzyme A biosynthesis; CoA from (R)-pantothenate: step 1/5.</text>
</comment>
<dbReference type="UniPathway" id="UPA00241">
    <property type="reaction ID" value="UER00352"/>
</dbReference>
<comment type="caution">
    <text evidence="17">The sequence shown here is derived from an EMBL/GenBank/DDBJ whole genome shotgun (WGS) entry which is preliminary data.</text>
</comment>
<dbReference type="Gene3D" id="3.30.420.40">
    <property type="match status" value="2"/>
</dbReference>
<evidence type="ECO:0000256" key="14">
    <source>
        <dbReference type="ARBA" id="ARBA00022993"/>
    </source>
</evidence>
<evidence type="ECO:0000256" key="7">
    <source>
        <dbReference type="ARBA" id="ARBA00012102"/>
    </source>
</evidence>
<dbReference type="EC" id="2.7.1.33" evidence="7"/>
<evidence type="ECO:0000256" key="9">
    <source>
        <dbReference type="ARBA" id="ARBA00022679"/>
    </source>
</evidence>
<dbReference type="PANTHER" id="PTHR34265:SF1">
    <property type="entry name" value="TYPE III PANTOTHENATE KINASE"/>
    <property type="match status" value="1"/>
</dbReference>
<accession>K2KMT0</accession>
<dbReference type="SUPFAM" id="SSF53067">
    <property type="entry name" value="Actin-like ATPase domain"/>
    <property type="match status" value="2"/>
</dbReference>
<evidence type="ECO:0000256" key="8">
    <source>
        <dbReference type="ARBA" id="ARBA00022490"/>
    </source>
</evidence>
<keyword evidence="11" id="KW-0418">Kinase</keyword>
<keyword evidence="9" id="KW-0808">Transferase</keyword>
<evidence type="ECO:0000313" key="18">
    <source>
        <dbReference type="Proteomes" id="UP000014115"/>
    </source>
</evidence>
<keyword evidence="14" id="KW-0173">Coenzyme A biosynthesis</keyword>
<evidence type="ECO:0000256" key="10">
    <source>
        <dbReference type="ARBA" id="ARBA00022741"/>
    </source>
</evidence>
<comment type="subcellular location">
    <subcellularLocation>
        <location evidence="4">Cytoplasm</location>
    </subcellularLocation>
</comment>
<dbReference type="GO" id="GO:0005737">
    <property type="term" value="C:cytoplasm"/>
    <property type="evidence" value="ECO:0007669"/>
    <property type="project" value="UniProtKB-SubCell"/>
</dbReference>
<dbReference type="EMBL" id="AMRG01000008">
    <property type="protein sequence ID" value="EKE83754.1"/>
    <property type="molecule type" value="Genomic_DNA"/>
</dbReference>
<comment type="similarity">
    <text evidence="15">Belongs to the type III pantothenate kinase family.</text>
</comment>
<dbReference type="PANTHER" id="PTHR34265">
    <property type="entry name" value="TYPE III PANTOTHENATE KINASE"/>
    <property type="match status" value="1"/>
</dbReference>
<comment type="subunit">
    <text evidence="6">Homodimer.</text>
</comment>
<protein>
    <recommendedName>
        <fullName evidence="16">Type III pantothenate kinase</fullName>
        <ecNumber evidence="7">2.7.1.33</ecNumber>
    </recommendedName>
</protein>
<name>K2KMT0_9GAMM</name>
<evidence type="ECO:0000256" key="13">
    <source>
        <dbReference type="ARBA" id="ARBA00022958"/>
    </source>
</evidence>
<evidence type="ECO:0000256" key="2">
    <source>
        <dbReference type="ARBA" id="ARBA00001958"/>
    </source>
</evidence>
<dbReference type="GO" id="GO:0005524">
    <property type="term" value="F:ATP binding"/>
    <property type="evidence" value="ECO:0007669"/>
    <property type="project" value="UniProtKB-KW"/>
</dbReference>
<evidence type="ECO:0000256" key="12">
    <source>
        <dbReference type="ARBA" id="ARBA00022840"/>
    </source>
</evidence>
<dbReference type="AlphaFoldDB" id="K2KMT0"/>
<reference evidence="17 18" key="1">
    <citation type="journal article" date="2012" name="J. Bacteriol.">
        <title>Genome Sequence of Idiomarina xiamenensis Type Strain 10-D-4.</title>
        <authorList>
            <person name="Lai Q."/>
            <person name="Wang L."/>
            <person name="Wang W."/>
            <person name="Shao Z."/>
        </authorList>
    </citation>
    <scope>NUCLEOTIDE SEQUENCE [LARGE SCALE GENOMIC DNA]</scope>
    <source>
        <strain evidence="17 18">10-D-4</strain>
    </source>
</reference>
<evidence type="ECO:0000256" key="11">
    <source>
        <dbReference type="ARBA" id="ARBA00022777"/>
    </source>
</evidence>
<evidence type="ECO:0000256" key="6">
    <source>
        <dbReference type="ARBA" id="ARBA00011738"/>
    </source>
</evidence>
<comment type="cofactor">
    <cofactor evidence="3">
        <name>NH4(+)</name>
        <dbReference type="ChEBI" id="CHEBI:28938"/>
    </cofactor>
</comment>
<evidence type="ECO:0000256" key="1">
    <source>
        <dbReference type="ARBA" id="ARBA00001206"/>
    </source>
</evidence>
<keyword evidence="13" id="KW-0630">Potassium</keyword>
<dbReference type="InterPro" id="IPR004619">
    <property type="entry name" value="Type_III_PanK"/>
</dbReference>